<accession>A0A3P7UYH3</accession>
<gene>
    <name evidence="1" type="ORF">BTMF_LOCUS8419</name>
</gene>
<sequence>MFYSNVIRHICPVISSSRNCPGGGVLDCPPVP</sequence>
<protein>
    <submittedName>
        <fullName evidence="1">Uncharacterized protein</fullName>
    </submittedName>
</protein>
<evidence type="ECO:0000313" key="1">
    <source>
        <dbReference type="EMBL" id="VDO28104.1"/>
    </source>
</evidence>
<dbReference type="Proteomes" id="UP000280834">
    <property type="component" value="Unassembled WGS sequence"/>
</dbReference>
<evidence type="ECO:0000313" key="2">
    <source>
        <dbReference type="Proteomes" id="UP000280834"/>
    </source>
</evidence>
<name>A0A3P7UYH3_9BILA</name>
<organism evidence="1 2">
    <name type="scientific">Brugia timori</name>
    <dbReference type="NCBI Taxonomy" id="42155"/>
    <lineage>
        <taxon>Eukaryota</taxon>
        <taxon>Metazoa</taxon>
        <taxon>Ecdysozoa</taxon>
        <taxon>Nematoda</taxon>
        <taxon>Chromadorea</taxon>
        <taxon>Rhabditida</taxon>
        <taxon>Spirurina</taxon>
        <taxon>Spiruromorpha</taxon>
        <taxon>Filarioidea</taxon>
        <taxon>Onchocercidae</taxon>
        <taxon>Brugia</taxon>
    </lineage>
</organism>
<keyword evidence="2" id="KW-1185">Reference proteome</keyword>
<dbReference type="EMBL" id="UZAG01016396">
    <property type="protein sequence ID" value="VDO28104.1"/>
    <property type="molecule type" value="Genomic_DNA"/>
</dbReference>
<dbReference type="AlphaFoldDB" id="A0A3P7UYH3"/>
<reference evidence="1 2" key="1">
    <citation type="submission" date="2018-11" db="EMBL/GenBank/DDBJ databases">
        <authorList>
            <consortium name="Pathogen Informatics"/>
        </authorList>
    </citation>
    <scope>NUCLEOTIDE SEQUENCE [LARGE SCALE GENOMIC DNA]</scope>
</reference>
<proteinExistence type="predicted"/>